<dbReference type="OrthoDB" id="540062at2"/>
<dbReference type="EMBL" id="AE017126">
    <property type="protein sequence ID" value="AAQ00695.1"/>
    <property type="molecule type" value="Genomic_DNA"/>
</dbReference>
<reference evidence="1 2" key="1">
    <citation type="journal article" date="2003" name="Proc. Natl. Acad. Sci. U.S.A.">
        <title>Genome sequence of the cyanobacterium Prochlorococcus marinus SS120, a nearly minimal oxyphototrophic genome.</title>
        <authorList>
            <person name="Dufresne A."/>
            <person name="Salanoubat M."/>
            <person name="Partensky F."/>
            <person name="Artiguenave F."/>
            <person name="Axmann I.M."/>
            <person name="Barbe V."/>
            <person name="Duprat S."/>
            <person name="Galperin M.Y."/>
            <person name="Koonin E.V."/>
            <person name="Le Gall F."/>
            <person name="Makarova K.S."/>
            <person name="Ostrowski M."/>
            <person name="Oztas S."/>
            <person name="Robert C."/>
            <person name="Rogozin I.B."/>
            <person name="Scanlan D.J."/>
            <person name="Tandeau de Marsac N."/>
            <person name="Weissenbach J."/>
            <person name="Wincker P."/>
            <person name="Wolf Y.I."/>
            <person name="Hess W.R."/>
        </authorList>
    </citation>
    <scope>NUCLEOTIDE SEQUENCE [LARGE SCALE GENOMIC DNA]</scope>
    <source>
        <strain evidence="2">SARG / CCMP1375 / SS120</strain>
    </source>
</reference>
<dbReference type="AlphaFoldDB" id="Q7VA18"/>
<organism evidence="1 2">
    <name type="scientific">Prochlorococcus marinus (strain SARG / CCMP1375 / SS120)</name>
    <dbReference type="NCBI Taxonomy" id="167539"/>
    <lineage>
        <taxon>Bacteria</taxon>
        <taxon>Bacillati</taxon>
        <taxon>Cyanobacteriota</taxon>
        <taxon>Cyanophyceae</taxon>
        <taxon>Synechococcales</taxon>
        <taxon>Prochlorococcaceae</taxon>
        <taxon>Prochlorococcus</taxon>
    </lineage>
</organism>
<dbReference type="eggNOG" id="ENOG5032IBX">
    <property type="taxonomic scope" value="Bacteria"/>
</dbReference>
<gene>
    <name evidence="1" type="ordered locus">Pro_1651</name>
</gene>
<dbReference type="RefSeq" id="WP_011125801.1">
    <property type="nucleotide sequence ID" value="NC_005042.1"/>
</dbReference>
<dbReference type="HOGENOM" id="CLU_1990686_0_0_3"/>
<evidence type="ECO:0000313" key="1">
    <source>
        <dbReference type="EMBL" id="AAQ00695.1"/>
    </source>
</evidence>
<dbReference type="KEGG" id="pma:Pro_1651"/>
<proteinExistence type="predicted"/>
<dbReference type="Proteomes" id="UP000001420">
    <property type="component" value="Chromosome"/>
</dbReference>
<keyword evidence="2" id="KW-1185">Reference proteome</keyword>
<dbReference type="EnsemblBacteria" id="AAQ00695">
    <property type="protein sequence ID" value="AAQ00695"/>
    <property type="gene ID" value="Pro_1651"/>
</dbReference>
<evidence type="ECO:0000313" key="2">
    <source>
        <dbReference type="Proteomes" id="UP000001420"/>
    </source>
</evidence>
<sequence>MHSQITHIGIKQARQQGFRYKHLQHSGIFRDKDTCQKQIDCQGPFENWTNIQAKSWVFARVKEQKDGRKVHIVCNCCDSREPQTLNSDKSIHANNKARINSNCFGDELVELIIKLAKDI</sequence>
<accession>Q7VA18</accession>
<name>Q7VA18_PROMA</name>
<protein>
    <submittedName>
        <fullName evidence="1">Uncharacterized protein</fullName>
    </submittedName>
</protein>